<dbReference type="InterPro" id="IPR002156">
    <property type="entry name" value="RNaseH_domain"/>
</dbReference>
<proteinExistence type="predicted"/>
<organism evidence="2 3">
    <name type="scientific">Brassica cretica</name>
    <name type="common">Mustard</name>
    <dbReference type="NCBI Taxonomy" id="69181"/>
    <lineage>
        <taxon>Eukaryota</taxon>
        <taxon>Viridiplantae</taxon>
        <taxon>Streptophyta</taxon>
        <taxon>Embryophyta</taxon>
        <taxon>Tracheophyta</taxon>
        <taxon>Spermatophyta</taxon>
        <taxon>Magnoliopsida</taxon>
        <taxon>eudicotyledons</taxon>
        <taxon>Gunneridae</taxon>
        <taxon>Pentapetalae</taxon>
        <taxon>rosids</taxon>
        <taxon>malvids</taxon>
        <taxon>Brassicales</taxon>
        <taxon>Brassicaceae</taxon>
        <taxon>Brassiceae</taxon>
        <taxon>Brassica</taxon>
    </lineage>
</organism>
<dbReference type="Pfam" id="PF13456">
    <property type="entry name" value="RVT_3"/>
    <property type="match status" value="1"/>
</dbReference>
<dbReference type="CDD" id="cd06222">
    <property type="entry name" value="RNase_H_like"/>
    <property type="match status" value="1"/>
</dbReference>
<dbReference type="GO" id="GO:0004523">
    <property type="term" value="F:RNA-DNA hybrid ribonuclease activity"/>
    <property type="evidence" value="ECO:0007669"/>
    <property type="project" value="InterPro"/>
</dbReference>
<accession>A0A8S9PLW6</accession>
<dbReference type="InterPro" id="IPR052929">
    <property type="entry name" value="RNase_H-like_EbsB-rel"/>
</dbReference>
<dbReference type="InterPro" id="IPR044730">
    <property type="entry name" value="RNase_H-like_dom_plant"/>
</dbReference>
<dbReference type="AlphaFoldDB" id="A0A8S9PLW6"/>
<dbReference type="Proteomes" id="UP000712600">
    <property type="component" value="Unassembled WGS sequence"/>
</dbReference>
<dbReference type="EMBL" id="QGKX02001521">
    <property type="protein sequence ID" value="KAF3513703.1"/>
    <property type="molecule type" value="Genomic_DNA"/>
</dbReference>
<name>A0A8S9PLW6_BRACR</name>
<feature type="domain" description="RNase H type-1" evidence="1">
    <location>
        <begin position="52"/>
        <end position="171"/>
    </location>
</feature>
<evidence type="ECO:0000313" key="3">
    <source>
        <dbReference type="Proteomes" id="UP000712600"/>
    </source>
</evidence>
<dbReference type="GO" id="GO:0003676">
    <property type="term" value="F:nucleic acid binding"/>
    <property type="evidence" value="ECO:0007669"/>
    <property type="project" value="InterPro"/>
</dbReference>
<evidence type="ECO:0000259" key="1">
    <source>
        <dbReference type="Pfam" id="PF13456"/>
    </source>
</evidence>
<protein>
    <recommendedName>
        <fullName evidence="1">RNase H type-1 domain-containing protein</fullName>
    </recommendedName>
</protein>
<gene>
    <name evidence="2" type="ORF">F2Q69_00005238</name>
</gene>
<dbReference type="PANTHER" id="PTHR47074:SF11">
    <property type="entry name" value="REVERSE TRANSCRIPTASE-LIKE PROTEIN"/>
    <property type="match status" value="1"/>
</dbReference>
<sequence length="206" mass="23087">MDPATILRKAEEESNIWFELNYPDARATTPSNSLGTITPSWKAPADDIVKCNIAASWSDTSRKSGASWIVRNSRGKVLRHGRRSFSSVQSRELAELLAIFWAIESMNSMRKDKIIFESSCERARACFLSPSSCSGAVEIVGNICDLVQRFQHWSLDHVLETRNVLAQRIATSITVDHRYQSYIASGGPNWLKELIAYEARNVAPLP</sequence>
<reference evidence="2" key="1">
    <citation type="submission" date="2019-12" db="EMBL/GenBank/DDBJ databases">
        <title>Genome sequencing and annotation of Brassica cretica.</title>
        <authorList>
            <person name="Studholme D.J."/>
            <person name="Sarris P."/>
        </authorList>
    </citation>
    <scope>NUCLEOTIDE SEQUENCE</scope>
    <source>
        <strain evidence="2">PFS-109/04</strain>
        <tissue evidence="2">Leaf</tissue>
    </source>
</reference>
<dbReference type="PANTHER" id="PTHR47074">
    <property type="entry name" value="BNAC02G40300D PROTEIN"/>
    <property type="match status" value="1"/>
</dbReference>
<dbReference type="Gene3D" id="3.30.420.10">
    <property type="entry name" value="Ribonuclease H-like superfamily/Ribonuclease H"/>
    <property type="match status" value="1"/>
</dbReference>
<comment type="caution">
    <text evidence="2">The sequence shown here is derived from an EMBL/GenBank/DDBJ whole genome shotgun (WGS) entry which is preliminary data.</text>
</comment>
<evidence type="ECO:0000313" key="2">
    <source>
        <dbReference type="EMBL" id="KAF3513703.1"/>
    </source>
</evidence>
<dbReference type="InterPro" id="IPR036397">
    <property type="entry name" value="RNaseH_sf"/>
</dbReference>